<comment type="subcellular location">
    <subcellularLocation>
        <location evidence="1 7">Cell membrane</location>
        <topology evidence="1 7">Multi-pass membrane protein</topology>
    </subcellularLocation>
</comment>
<dbReference type="Pfam" id="PF01914">
    <property type="entry name" value="MarC"/>
    <property type="match status" value="1"/>
</dbReference>
<comment type="caution">
    <text evidence="8">The sequence shown here is derived from an EMBL/GenBank/DDBJ whole genome shotgun (WGS) entry which is preliminary data.</text>
</comment>
<gene>
    <name evidence="8" type="ORF">ACFQWG_08725</name>
</gene>
<name>A0ABW2SMG8_9ACTO</name>
<evidence type="ECO:0000313" key="9">
    <source>
        <dbReference type="Proteomes" id="UP001596527"/>
    </source>
</evidence>
<proteinExistence type="inferred from homology"/>
<feature type="transmembrane region" description="Helical" evidence="7">
    <location>
        <begin position="111"/>
        <end position="134"/>
    </location>
</feature>
<reference evidence="9" key="1">
    <citation type="journal article" date="2019" name="Int. J. Syst. Evol. Microbiol.">
        <title>The Global Catalogue of Microorganisms (GCM) 10K type strain sequencing project: providing services to taxonomists for standard genome sequencing and annotation.</title>
        <authorList>
            <consortium name="The Broad Institute Genomics Platform"/>
            <consortium name="The Broad Institute Genome Sequencing Center for Infectious Disease"/>
            <person name="Wu L."/>
            <person name="Ma J."/>
        </authorList>
    </citation>
    <scope>NUCLEOTIDE SEQUENCE [LARGE SCALE GENOMIC DNA]</scope>
    <source>
        <strain evidence="9">CCUG 56698</strain>
    </source>
</reference>
<dbReference type="NCBIfam" id="TIGR00427">
    <property type="entry name" value="NAAT family transporter"/>
    <property type="match status" value="1"/>
</dbReference>
<evidence type="ECO:0000256" key="4">
    <source>
        <dbReference type="ARBA" id="ARBA00022692"/>
    </source>
</evidence>
<evidence type="ECO:0000313" key="8">
    <source>
        <dbReference type="EMBL" id="MFC7581277.1"/>
    </source>
</evidence>
<feature type="transmembrane region" description="Helical" evidence="7">
    <location>
        <begin position="185"/>
        <end position="206"/>
    </location>
</feature>
<protein>
    <recommendedName>
        <fullName evidence="7">UPF0056 membrane protein</fullName>
    </recommendedName>
</protein>
<comment type="similarity">
    <text evidence="2 7">Belongs to the UPF0056 (MarC) family.</text>
</comment>
<dbReference type="InterPro" id="IPR002771">
    <property type="entry name" value="Multi_antbiot-R_MarC"/>
</dbReference>
<sequence length="215" mass="22682">MSFSGLVDMALLATTFTTLFVIMDPAGTIPVFLALTGTYSKEDQRRAAVQATITSFGVIVLFAVLGKYILQFLQISMESLQLSGGVLLFLVAMELLMGHDSAEPDTGDRNVNVALVPLGTPLLAGPGAIVAVMVSVNQGGNTVPGWGAVVVAVVLMHVVMWATMRFSVELSRFLGKGGVMILTKISGLLLAAIATQMIMDAVFAFIRSSRLAGMI</sequence>
<keyword evidence="3" id="KW-1003">Cell membrane</keyword>
<evidence type="ECO:0000256" key="2">
    <source>
        <dbReference type="ARBA" id="ARBA00009784"/>
    </source>
</evidence>
<evidence type="ECO:0000256" key="6">
    <source>
        <dbReference type="ARBA" id="ARBA00023136"/>
    </source>
</evidence>
<dbReference type="Proteomes" id="UP001596527">
    <property type="component" value="Unassembled WGS sequence"/>
</dbReference>
<keyword evidence="4 7" id="KW-0812">Transmembrane</keyword>
<dbReference type="RefSeq" id="WP_380974467.1">
    <property type="nucleotide sequence ID" value="NZ_JBHTEF010000001.1"/>
</dbReference>
<keyword evidence="5 7" id="KW-1133">Transmembrane helix</keyword>
<keyword evidence="6 7" id="KW-0472">Membrane</keyword>
<evidence type="ECO:0000256" key="5">
    <source>
        <dbReference type="ARBA" id="ARBA00022989"/>
    </source>
</evidence>
<keyword evidence="9" id="KW-1185">Reference proteome</keyword>
<accession>A0ABW2SMG8</accession>
<feature type="transmembrane region" description="Helical" evidence="7">
    <location>
        <begin position="146"/>
        <end position="164"/>
    </location>
</feature>
<evidence type="ECO:0000256" key="7">
    <source>
        <dbReference type="RuleBase" id="RU362048"/>
    </source>
</evidence>
<evidence type="ECO:0000256" key="1">
    <source>
        <dbReference type="ARBA" id="ARBA00004651"/>
    </source>
</evidence>
<dbReference type="EMBL" id="JBHTEF010000001">
    <property type="protein sequence ID" value="MFC7581277.1"/>
    <property type="molecule type" value="Genomic_DNA"/>
</dbReference>
<organism evidence="8 9">
    <name type="scientific">Schaalia naturae</name>
    <dbReference type="NCBI Taxonomy" id="635203"/>
    <lineage>
        <taxon>Bacteria</taxon>
        <taxon>Bacillati</taxon>
        <taxon>Actinomycetota</taxon>
        <taxon>Actinomycetes</taxon>
        <taxon>Actinomycetales</taxon>
        <taxon>Actinomycetaceae</taxon>
        <taxon>Schaalia</taxon>
    </lineage>
</organism>
<evidence type="ECO:0000256" key="3">
    <source>
        <dbReference type="ARBA" id="ARBA00022475"/>
    </source>
</evidence>
<dbReference type="PANTHER" id="PTHR33508:SF1">
    <property type="entry name" value="UPF0056 MEMBRANE PROTEIN YHCE"/>
    <property type="match status" value="1"/>
</dbReference>
<dbReference type="PANTHER" id="PTHR33508">
    <property type="entry name" value="UPF0056 MEMBRANE PROTEIN YHCE"/>
    <property type="match status" value="1"/>
</dbReference>
<comment type="caution">
    <text evidence="7">Lacks conserved residue(s) required for the propagation of feature annotation.</text>
</comment>
<feature type="transmembrane region" description="Helical" evidence="7">
    <location>
        <begin position="12"/>
        <end position="35"/>
    </location>
</feature>
<feature type="transmembrane region" description="Helical" evidence="7">
    <location>
        <begin position="47"/>
        <end position="70"/>
    </location>
</feature>